<name>A0ABQ2YQH4_9GAMM</name>
<dbReference type="Pfam" id="PF21268">
    <property type="entry name" value="Helic-prim_T7_N"/>
    <property type="match status" value="1"/>
</dbReference>
<dbReference type="SUPFAM" id="SSF56731">
    <property type="entry name" value="DNA primase core"/>
    <property type="match status" value="1"/>
</dbReference>
<dbReference type="PANTHER" id="PTHR12873">
    <property type="entry name" value="T7-LIKE MITOCHONDRIAL DNA HELICASE"/>
    <property type="match status" value="1"/>
</dbReference>
<dbReference type="PANTHER" id="PTHR12873:SF0">
    <property type="entry name" value="TWINKLE MTDNA HELICASE"/>
    <property type="match status" value="1"/>
</dbReference>
<evidence type="ECO:0000313" key="5">
    <source>
        <dbReference type="Proteomes" id="UP000653056"/>
    </source>
</evidence>
<dbReference type="RefSeq" id="WP_229803409.1">
    <property type="nucleotide sequence ID" value="NZ_BMXS01000007.1"/>
</dbReference>
<dbReference type="Gene3D" id="2.20.25.180">
    <property type="match status" value="1"/>
</dbReference>
<dbReference type="InterPro" id="IPR007694">
    <property type="entry name" value="DNA_helicase_DnaB-like_C"/>
</dbReference>
<feature type="domain" description="SF4 helicase" evidence="3">
    <location>
        <begin position="213"/>
        <end position="475"/>
    </location>
</feature>
<dbReference type="PROSITE" id="PS51199">
    <property type="entry name" value="SF4_HELICASE"/>
    <property type="match status" value="1"/>
</dbReference>
<dbReference type="InterPro" id="IPR048774">
    <property type="entry name" value="Helic-prim_T7_N"/>
</dbReference>
<evidence type="ECO:0000259" key="2">
    <source>
        <dbReference type="PROSITE" id="PS50880"/>
    </source>
</evidence>
<dbReference type="InterPro" id="IPR034154">
    <property type="entry name" value="TOPRIM_DnaG/twinkle"/>
</dbReference>
<organism evidence="4 5">
    <name type="scientific">Litchfieldella qijiaojingensis</name>
    <dbReference type="NCBI Taxonomy" id="980347"/>
    <lineage>
        <taxon>Bacteria</taxon>
        <taxon>Pseudomonadati</taxon>
        <taxon>Pseudomonadota</taxon>
        <taxon>Gammaproteobacteria</taxon>
        <taxon>Oceanospirillales</taxon>
        <taxon>Halomonadaceae</taxon>
        <taxon>Litchfieldella</taxon>
    </lineage>
</organism>
<evidence type="ECO:0000256" key="1">
    <source>
        <dbReference type="SAM" id="MobiDB-lite"/>
    </source>
</evidence>
<keyword evidence="5" id="KW-1185">Reference proteome</keyword>
<feature type="domain" description="Toprim" evidence="2">
    <location>
        <begin position="88"/>
        <end position="175"/>
    </location>
</feature>
<evidence type="ECO:0008006" key="6">
    <source>
        <dbReference type="Google" id="ProtNLM"/>
    </source>
</evidence>
<proteinExistence type="predicted"/>
<dbReference type="PROSITE" id="PS50880">
    <property type="entry name" value="TOPRIM"/>
    <property type="match status" value="1"/>
</dbReference>
<dbReference type="Gene3D" id="3.40.1360.10">
    <property type="match status" value="1"/>
</dbReference>
<dbReference type="Pfam" id="PF03796">
    <property type="entry name" value="DnaB_C"/>
    <property type="match status" value="1"/>
</dbReference>
<dbReference type="InterPro" id="IPR027417">
    <property type="entry name" value="P-loop_NTPase"/>
</dbReference>
<comment type="caution">
    <text evidence="4">The sequence shown here is derived from an EMBL/GenBank/DDBJ whole genome shotgun (WGS) entry which is preliminary data.</text>
</comment>
<evidence type="ECO:0000259" key="3">
    <source>
        <dbReference type="PROSITE" id="PS51199"/>
    </source>
</evidence>
<dbReference type="SMART" id="SM00493">
    <property type="entry name" value="TOPRIM"/>
    <property type="match status" value="1"/>
</dbReference>
<protein>
    <recommendedName>
        <fullName evidence="6">DNA primase/helicase</fullName>
    </recommendedName>
</protein>
<sequence>MSKKPLVTDGEVIPLRKRKITEETCKKFGYFLGEQFGKKVQVAPYRDQSGKVTAQKLRFPDKKFRTTGDFDAENLQLFGQHLWPSSGKRVVITEGEIDCLSVSQAQGNKWPVVSLPSGAQSYSDPIRANLEWLSTFEEVVLLFDMDEAGQENVKKAAELFKPGQAKIAKLPLKDPNEMLVAGRDKELIAALWNAEEFRPDGLVEIDDILDQIEKPVEWGLPWCFPTLTQYTYGRRYGEVYGFGAGTGIGKTDLFTQQIEHDITQLKMKVGVVYLEQMPAETGTRIAGKLARKQFHIPDGDWTVEERREAVAKLKGKVTFYDSFGQTEWDVVANKIRYMVTGLGIRLIFLDHLTAMVDTANEKESLEQIMKEMAGLAKELGCIIHFISHLSTPEGKPHEEGGRVMIRHFKGSRSIGFWSYYMFGLERDQQAEDPEEAQTTTFRILKDRYTGQATGKTIPLGYDAETGMLFEKSPATADDYGFGQEDDAPPWEGKSDF</sequence>
<dbReference type="CDD" id="cd01029">
    <property type="entry name" value="TOPRIM_primases"/>
    <property type="match status" value="1"/>
</dbReference>
<dbReference type="Pfam" id="PF13155">
    <property type="entry name" value="Toprim_2"/>
    <property type="match status" value="1"/>
</dbReference>
<accession>A0ABQ2YQH4</accession>
<evidence type="ECO:0000313" key="4">
    <source>
        <dbReference type="EMBL" id="GGX91033.1"/>
    </source>
</evidence>
<dbReference type="InterPro" id="IPR027032">
    <property type="entry name" value="Twinkle-like"/>
</dbReference>
<dbReference type="EMBL" id="BMXS01000007">
    <property type="protein sequence ID" value="GGX91033.1"/>
    <property type="molecule type" value="Genomic_DNA"/>
</dbReference>
<feature type="region of interest" description="Disordered" evidence="1">
    <location>
        <begin position="474"/>
        <end position="496"/>
    </location>
</feature>
<dbReference type="SUPFAM" id="SSF52540">
    <property type="entry name" value="P-loop containing nucleoside triphosphate hydrolases"/>
    <property type="match status" value="1"/>
</dbReference>
<dbReference type="Gene3D" id="3.40.50.300">
    <property type="entry name" value="P-loop containing nucleotide triphosphate hydrolases"/>
    <property type="match status" value="1"/>
</dbReference>
<dbReference type="CDD" id="cd19483">
    <property type="entry name" value="RecA-like_Gp4D_helicase"/>
    <property type="match status" value="1"/>
</dbReference>
<gene>
    <name evidence="4" type="ORF">GCM10007160_18130</name>
</gene>
<reference evidence="5" key="1">
    <citation type="journal article" date="2019" name="Int. J. Syst. Evol. Microbiol.">
        <title>The Global Catalogue of Microorganisms (GCM) 10K type strain sequencing project: providing services to taxonomists for standard genome sequencing and annotation.</title>
        <authorList>
            <consortium name="The Broad Institute Genomics Platform"/>
            <consortium name="The Broad Institute Genome Sequencing Center for Infectious Disease"/>
            <person name="Wu L."/>
            <person name="Ma J."/>
        </authorList>
    </citation>
    <scope>NUCLEOTIDE SEQUENCE [LARGE SCALE GENOMIC DNA]</scope>
    <source>
        <strain evidence="5">KCTC 22228</strain>
    </source>
</reference>
<dbReference type="InterPro" id="IPR006171">
    <property type="entry name" value="TOPRIM_dom"/>
</dbReference>
<dbReference type="Proteomes" id="UP000653056">
    <property type="component" value="Unassembled WGS sequence"/>
</dbReference>